<reference evidence="1 2" key="2">
    <citation type="journal article" date="2022" name="Mol. Ecol. Resour.">
        <title>The genomes of chicory, endive, great burdock and yacon provide insights into Asteraceae paleo-polyploidization history and plant inulin production.</title>
        <authorList>
            <person name="Fan W."/>
            <person name="Wang S."/>
            <person name="Wang H."/>
            <person name="Wang A."/>
            <person name="Jiang F."/>
            <person name="Liu H."/>
            <person name="Zhao H."/>
            <person name="Xu D."/>
            <person name="Zhang Y."/>
        </authorList>
    </citation>
    <scope>NUCLEOTIDE SEQUENCE [LARGE SCALE GENOMIC DNA]</scope>
    <source>
        <strain evidence="2">cv. Niubang</strain>
    </source>
</reference>
<dbReference type="EMBL" id="CM042051">
    <property type="protein sequence ID" value="KAI3728850.1"/>
    <property type="molecule type" value="Genomic_DNA"/>
</dbReference>
<protein>
    <submittedName>
        <fullName evidence="1">Uncharacterized protein</fullName>
    </submittedName>
</protein>
<sequence>MVEQKQEKEPRPSHLLHIQVEISNNDKKWSDKKPDPALYFNSGIEEAINDSGSVGRQCLATMPQGTIAGHSRGGLSPCGTFQAIVPCHGTIALSKSPTGFSKNFACGFKFLRGSSSWGKSRFSLNLARMVNTSGTPTPTIPVQNNMATTTTPTPNTMANHSEKTEKFYGLNFKRWQQKMFFYLTNLNLARFLTETAPQIGGGEADAQSVNAVEAWKHSEFLCCNYVLNGLAGPLYNVYYKVTTAKELWESLDWKYKTGDARTKKHVVARFLDFKMIDSKTVMTQVQDLQVIVHDIFAEGMTISETFQVATMIEKLPPGWIDFKNYLKHKRNEMSVEKLVVRLRQSSKTKAKKTDKGKGKTKKLGPQRGAFKKKFKCYNCGQPVHKADDCKLPKKDNSRQANMVNDDLVAMITDFSTIGLTTLVSEVNVIDENPREWWIDTGSIRHVCHDKSNFISYKDVNDGQKFFMGNSATTDVKGVGDVILKMTSGKELKLKDVLYELELRKNLVSGWLLNKFGFKLVFESDKFVLSKNGMYVGKGYALNGMLKLNVMVVNEMNKASTSSAYMLESTSGYVFTLGGVAISWKSSKQTVIVRSTMKSEFTALDKCGEEAEWLRQFMEDIPKWPKPVTTICIHCDSQSAIGRAQSTMYNGKSRHIRRRRNTIRQLLSTGVISIDYVKSKDNIVNPLMKGLSRDLVYKSSRGMGLKPLNE</sequence>
<comment type="caution">
    <text evidence="1">The sequence shown here is derived from an EMBL/GenBank/DDBJ whole genome shotgun (WGS) entry which is preliminary data.</text>
</comment>
<evidence type="ECO:0000313" key="2">
    <source>
        <dbReference type="Proteomes" id="UP001055879"/>
    </source>
</evidence>
<organism evidence="1 2">
    <name type="scientific">Arctium lappa</name>
    <name type="common">Greater burdock</name>
    <name type="synonym">Lappa major</name>
    <dbReference type="NCBI Taxonomy" id="4217"/>
    <lineage>
        <taxon>Eukaryota</taxon>
        <taxon>Viridiplantae</taxon>
        <taxon>Streptophyta</taxon>
        <taxon>Embryophyta</taxon>
        <taxon>Tracheophyta</taxon>
        <taxon>Spermatophyta</taxon>
        <taxon>Magnoliopsida</taxon>
        <taxon>eudicotyledons</taxon>
        <taxon>Gunneridae</taxon>
        <taxon>Pentapetalae</taxon>
        <taxon>asterids</taxon>
        <taxon>campanulids</taxon>
        <taxon>Asterales</taxon>
        <taxon>Asteraceae</taxon>
        <taxon>Carduoideae</taxon>
        <taxon>Cardueae</taxon>
        <taxon>Arctiinae</taxon>
        <taxon>Arctium</taxon>
    </lineage>
</organism>
<evidence type="ECO:0000313" key="1">
    <source>
        <dbReference type="EMBL" id="KAI3728850.1"/>
    </source>
</evidence>
<name>A0ACB9C3R4_ARCLA</name>
<keyword evidence="2" id="KW-1185">Reference proteome</keyword>
<gene>
    <name evidence="1" type="ORF">L6452_17494</name>
</gene>
<reference evidence="2" key="1">
    <citation type="journal article" date="2022" name="Mol. Ecol. Resour.">
        <title>The genomes of chicory, endive, great burdock and yacon provide insights into Asteraceae palaeo-polyploidization history and plant inulin production.</title>
        <authorList>
            <person name="Fan W."/>
            <person name="Wang S."/>
            <person name="Wang H."/>
            <person name="Wang A."/>
            <person name="Jiang F."/>
            <person name="Liu H."/>
            <person name="Zhao H."/>
            <person name="Xu D."/>
            <person name="Zhang Y."/>
        </authorList>
    </citation>
    <scope>NUCLEOTIDE SEQUENCE [LARGE SCALE GENOMIC DNA]</scope>
    <source>
        <strain evidence="2">cv. Niubang</strain>
    </source>
</reference>
<dbReference type="Proteomes" id="UP001055879">
    <property type="component" value="Linkage Group LG05"/>
</dbReference>
<accession>A0ACB9C3R4</accession>
<proteinExistence type="predicted"/>